<comment type="similarity">
    <text evidence="1">Belongs to the iron-containing alcohol dehydrogenase family.</text>
</comment>
<reference evidence="6" key="1">
    <citation type="submission" date="2016-10" db="EMBL/GenBank/DDBJ databases">
        <authorList>
            <person name="Varghese N."/>
            <person name="Submissions S."/>
        </authorList>
    </citation>
    <scope>NUCLEOTIDE SEQUENCE [LARGE SCALE GENOMIC DNA]</scope>
    <source>
        <strain evidence="6">CGMCC 4.3568</strain>
    </source>
</reference>
<evidence type="ECO:0000256" key="2">
    <source>
        <dbReference type="ARBA" id="ARBA00023002"/>
    </source>
</evidence>
<evidence type="ECO:0000313" key="5">
    <source>
        <dbReference type="EMBL" id="SFB53750.1"/>
    </source>
</evidence>
<dbReference type="Pfam" id="PF00465">
    <property type="entry name" value="Fe-ADH"/>
    <property type="match status" value="1"/>
</dbReference>
<dbReference type="EMBL" id="FOKG01000017">
    <property type="protein sequence ID" value="SFB53750.1"/>
    <property type="molecule type" value="Genomic_DNA"/>
</dbReference>
<evidence type="ECO:0000313" key="6">
    <source>
        <dbReference type="Proteomes" id="UP000243799"/>
    </source>
</evidence>
<dbReference type="InterPro" id="IPR039697">
    <property type="entry name" value="Alcohol_dehydrogenase_Fe"/>
</dbReference>
<dbReference type="SUPFAM" id="SSF56796">
    <property type="entry name" value="Dehydroquinate synthase-like"/>
    <property type="match status" value="1"/>
</dbReference>
<dbReference type="Gene3D" id="1.20.1090.10">
    <property type="entry name" value="Dehydroquinate synthase-like - alpha domain"/>
    <property type="match status" value="1"/>
</dbReference>
<evidence type="ECO:0000256" key="1">
    <source>
        <dbReference type="ARBA" id="ARBA00007358"/>
    </source>
</evidence>
<dbReference type="Proteomes" id="UP000243799">
    <property type="component" value="Unassembled WGS sequence"/>
</dbReference>
<evidence type="ECO:0000259" key="3">
    <source>
        <dbReference type="Pfam" id="PF00465"/>
    </source>
</evidence>
<sequence length="386" mass="40179">MSHHGHFIFELPTRIEFGSGSLANVAQRVIELGGNRVLIVTDEVLAAIGIVDRVTTVLDEAKIEHVMFTDVEPEPEAAGVHAGADLLMSSECDLVIAIGGGSVLDTGKSISLMSRNPGHIREYAGLGVPASSGVPVIAIPTTAGTGSEAAIWAVISEKAQQTKYGVGGPHMTADLALCDPDLSVSLPPRLTAVAGMDALAHALESYVNKATQPISEALSEKSMELVARSLREAVWGADTLAARSDMLLASTMAAAAFNPTRLGLAHALAMPLGAKAKIPHGDVISILLPEVMRFNVVGNPSKFAKIAEIFGERTSAMSQRRAADAGVGAVDQLVTDIAAPRHLGEYGVAPEHLQALAEEAMTSGNIAVNPRAATAADLVGIMRRCL</sequence>
<proteinExistence type="inferred from homology"/>
<evidence type="ECO:0000259" key="4">
    <source>
        <dbReference type="Pfam" id="PF25137"/>
    </source>
</evidence>
<dbReference type="FunFam" id="3.40.50.1970:FF:000003">
    <property type="entry name" value="Alcohol dehydrogenase, iron-containing"/>
    <property type="match status" value="1"/>
</dbReference>
<dbReference type="InterPro" id="IPR001670">
    <property type="entry name" value="ADH_Fe/GldA"/>
</dbReference>
<dbReference type="PANTHER" id="PTHR11496:SF102">
    <property type="entry name" value="ALCOHOL DEHYDROGENASE 4"/>
    <property type="match status" value="1"/>
</dbReference>
<dbReference type="CDD" id="cd08551">
    <property type="entry name" value="Fe-ADH"/>
    <property type="match status" value="1"/>
</dbReference>
<dbReference type="STRING" id="490629.SAMN05216266_117100"/>
<dbReference type="FunFam" id="1.20.1090.10:FF:000001">
    <property type="entry name" value="Aldehyde-alcohol dehydrogenase"/>
    <property type="match status" value="1"/>
</dbReference>
<dbReference type="GO" id="GO:0046872">
    <property type="term" value="F:metal ion binding"/>
    <property type="evidence" value="ECO:0007669"/>
    <property type="project" value="InterPro"/>
</dbReference>
<dbReference type="AlphaFoldDB" id="A0A1I1BYZ0"/>
<dbReference type="GO" id="GO:0004022">
    <property type="term" value="F:alcohol dehydrogenase (NAD+) activity"/>
    <property type="evidence" value="ECO:0007669"/>
    <property type="project" value="TreeGrafter"/>
</dbReference>
<dbReference type="PANTHER" id="PTHR11496">
    <property type="entry name" value="ALCOHOL DEHYDROGENASE"/>
    <property type="match status" value="1"/>
</dbReference>
<organism evidence="5 6">
    <name type="scientific">Amycolatopsis marina</name>
    <dbReference type="NCBI Taxonomy" id="490629"/>
    <lineage>
        <taxon>Bacteria</taxon>
        <taxon>Bacillati</taxon>
        <taxon>Actinomycetota</taxon>
        <taxon>Actinomycetes</taxon>
        <taxon>Pseudonocardiales</taxon>
        <taxon>Pseudonocardiaceae</taxon>
        <taxon>Amycolatopsis</taxon>
    </lineage>
</organism>
<dbReference type="InterPro" id="IPR056798">
    <property type="entry name" value="ADH_Fe_C"/>
</dbReference>
<feature type="domain" description="Alcohol dehydrogenase iron-type/glycerol dehydrogenase GldA" evidence="3">
    <location>
        <begin position="12"/>
        <end position="180"/>
    </location>
</feature>
<keyword evidence="6" id="KW-1185">Reference proteome</keyword>
<protein>
    <submittedName>
        <fullName evidence="5">Alcohol dehydrogenase</fullName>
    </submittedName>
</protein>
<gene>
    <name evidence="5" type="ORF">SAMN05216266_117100</name>
</gene>
<dbReference type="RefSeq" id="WP_091676042.1">
    <property type="nucleotide sequence ID" value="NZ_FOKG01000017.1"/>
</dbReference>
<dbReference type="Gene3D" id="3.40.50.1970">
    <property type="match status" value="1"/>
</dbReference>
<dbReference type="OrthoDB" id="323926at2"/>
<keyword evidence="2" id="KW-0560">Oxidoreductase</keyword>
<name>A0A1I1BYZ0_9PSEU</name>
<feature type="domain" description="Fe-containing alcohol dehydrogenase-like C-terminal" evidence="4">
    <location>
        <begin position="191"/>
        <end position="384"/>
    </location>
</feature>
<dbReference type="Pfam" id="PF25137">
    <property type="entry name" value="ADH_Fe_C"/>
    <property type="match status" value="1"/>
</dbReference>
<accession>A0A1I1BYZ0</accession>